<keyword evidence="6 7" id="KW-0472">Membrane</keyword>
<keyword evidence="2 7" id="KW-0813">Transport</keyword>
<evidence type="ECO:0000313" key="8">
    <source>
        <dbReference type="EMBL" id="KAG0557498.1"/>
    </source>
</evidence>
<dbReference type="Proteomes" id="UP000822688">
    <property type="component" value="Chromosome 11"/>
</dbReference>
<protein>
    <recommendedName>
        <fullName evidence="7">Phosphate transporter</fullName>
    </recommendedName>
</protein>
<reference evidence="8 9" key="1">
    <citation type="submission" date="2020-06" db="EMBL/GenBank/DDBJ databases">
        <title>WGS assembly of Ceratodon purpureus strain R40.</title>
        <authorList>
            <person name="Carey S.B."/>
            <person name="Jenkins J."/>
            <person name="Shu S."/>
            <person name="Lovell J.T."/>
            <person name="Sreedasyam A."/>
            <person name="Maumus F."/>
            <person name="Tiley G.P."/>
            <person name="Fernandez-Pozo N."/>
            <person name="Barry K."/>
            <person name="Chen C."/>
            <person name="Wang M."/>
            <person name="Lipzen A."/>
            <person name="Daum C."/>
            <person name="Saski C.A."/>
            <person name="Payton A.C."/>
            <person name="Mcbreen J.C."/>
            <person name="Conrad R.E."/>
            <person name="Kollar L.M."/>
            <person name="Olsson S."/>
            <person name="Huttunen S."/>
            <person name="Landis J.B."/>
            <person name="Wickett N.J."/>
            <person name="Johnson M.G."/>
            <person name="Rensing S.A."/>
            <person name="Grimwood J."/>
            <person name="Schmutz J."/>
            <person name="Mcdaniel S.F."/>
        </authorList>
    </citation>
    <scope>NUCLEOTIDE SEQUENCE [LARGE SCALE GENOMIC DNA]</scope>
    <source>
        <strain evidence="8 9">R40</strain>
    </source>
</reference>
<feature type="transmembrane region" description="Helical" evidence="7">
    <location>
        <begin position="6"/>
        <end position="28"/>
    </location>
</feature>
<evidence type="ECO:0000256" key="1">
    <source>
        <dbReference type="ARBA" id="ARBA00004141"/>
    </source>
</evidence>
<dbReference type="InterPro" id="IPR001204">
    <property type="entry name" value="Phos_transporter"/>
</dbReference>
<keyword evidence="3 7" id="KW-0592">Phosphate transport</keyword>
<dbReference type="OrthoDB" id="1877989at2759"/>
<evidence type="ECO:0000313" key="9">
    <source>
        <dbReference type="Proteomes" id="UP000822688"/>
    </source>
</evidence>
<feature type="transmembrane region" description="Helical" evidence="7">
    <location>
        <begin position="88"/>
        <end position="107"/>
    </location>
</feature>
<keyword evidence="5 7" id="KW-1133">Transmembrane helix</keyword>
<comment type="function">
    <text evidence="7">Sodium-phosphate symporter.</text>
</comment>
<evidence type="ECO:0000256" key="6">
    <source>
        <dbReference type="ARBA" id="ARBA00023136"/>
    </source>
</evidence>
<dbReference type="GO" id="GO:0035435">
    <property type="term" value="P:phosphate ion transmembrane transport"/>
    <property type="evidence" value="ECO:0007669"/>
    <property type="project" value="TreeGrafter"/>
</dbReference>
<dbReference type="PANTHER" id="PTHR11101">
    <property type="entry name" value="PHOSPHATE TRANSPORTER"/>
    <property type="match status" value="1"/>
</dbReference>
<evidence type="ECO:0000256" key="5">
    <source>
        <dbReference type="ARBA" id="ARBA00022989"/>
    </source>
</evidence>
<dbReference type="GO" id="GO:0016020">
    <property type="term" value="C:membrane"/>
    <property type="evidence" value="ECO:0007669"/>
    <property type="project" value="UniProtKB-SubCell"/>
</dbReference>
<evidence type="ECO:0000256" key="4">
    <source>
        <dbReference type="ARBA" id="ARBA00022692"/>
    </source>
</evidence>
<dbReference type="EMBL" id="CM026432">
    <property type="protein sequence ID" value="KAG0557498.1"/>
    <property type="molecule type" value="Genomic_DNA"/>
</dbReference>
<feature type="transmembrane region" description="Helical" evidence="7">
    <location>
        <begin position="151"/>
        <end position="178"/>
    </location>
</feature>
<gene>
    <name evidence="8" type="ORF">KC19_11G135300</name>
</gene>
<name>A0A8T0GIB0_CERPU</name>
<dbReference type="PANTHER" id="PTHR11101:SF95">
    <property type="entry name" value="PHOSPHATE TRANSPORTER"/>
    <property type="match status" value="1"/>
</dbReference>
<feature type="transmembrane region" description="Helical" evidence="7">
    <location>
        <begin position="352"/>
        <end position="372"/>
    </location>
</feature>
<feature type="transmembrane region" description="Helical" evidence="7">
    <location>
        <begin position="392"/>
        <end position="413"/>
    </location>
</feature>
<feature type="transmembrane region" description="Helical" evidence="7">
    <location>
        <begin position="119"/>
        <end position="139"/>
    </location>
</feature>
<comment type="caution">
    <text evidence="8">The sequence shown here is derived from an EMBL/GenBank/DDBJ whole genome shotgun (WGS) entry which is preliminary data.</text>
</comment>
<feature type="transmembrane region" description="Helical" evidence="7">
    <location>
        <begin position="190"/>
        <end position="213"/>
    </location>
</feature>
<feature type="transmembrane region" description="Helical" evidence="7">
    <location>
        <begin position="49"/>
        <end position="68"/>
    </location>
</feature>
<evidence type="ECO:0000256" key="3">
    <source>
        <dbReference type="ARBA" id="ARBA00022592"/>
    </source>
</evidence>
<evidence type="ECO:0000256" key="7">
    <source>
        <dbReference type="RuleBase" id="RU363058"/>
    </source>
</evidence>
<feature type="transmembrane region" description="Helical" evidence="7">
    <location>
        <begin position="233"/>
        <end position="256"/>
    </location>
</feature>
<keyword evidence="4 7" id="KW-0812">Transmembrane</keyword>
<comment type="subcellular location">
    <subcellularLocation>
        <location evidence="1 7">Membrane</location>
        <topology evidence="1 7">Multi-pass membrane protein</topology>
    </subcellularLocation>
</comment>
<comment type="similarity">
    <text evidence="7">Belongs to the inorganic phosphate transporter (PiT) (TC 2.A.20) family.</text>
</comment>
<accession>A0A8T0GIB0</accession>
<dbReference type="Pfam" id="PF01384">
    <property type="entry name" value="PHO4"/>
    <property type="match status" value="1"/>
</dbReference>
<organism evidence="8 9">
    <name type="scientific">Ceratodon purpureus</name>
    <name type="common">Fire moss</name>
    <name type="synonym">Dicranum purpureum</name>
    <dbReference type="NCBI Taxonomy" id="3225"/>
    <lineage>
        <taxon>Eukaryota</taxon>
        <taxon>Viridiplantae</taxon>
        <taxon>Streptophyta</taxon>
        <taxon>Embryophyta</taxon>
        <taxon>Bryophyta</taxon>
        <taxon>Bryophytina</taxon>
        <taxon>Bryopsida</taxon>
        <taxon>Dicranidae</taxon>
        <taxon>Pseudoditrichales</taxon>
        <taxon>Ditrichaceae</taxon>
        <taxon>Ceratodon</taxon>
    </lineage>
</organism>
<evidence type="ECO:0000256" key="2">
    <source>
        <dbReference type="ARBA" id="ARBA00022448"/>
    </source>
</evidence>
<feature type="transmembrane region" description="Helical" evidence="7">
    <location>
        <begin position="485"/>
        <end position="506"/>
    </location>
</feature>
<dbReference type="AlphaFoldDB" id="A0A8T0GIB0"/>
<dbReference type="GO" id="GO:0005315">
    <property type="term" value="F:phosphate transmembrane transporter activity"/>
    <property type="evidence" value="ECO:0007669"/>
    <property type="project" value="InterPro"/>
</dbReference>
<proteinExistence type="inferred from homology"/>
<sequence length="644" mass="68752">MDPVLPEYLWFVVIGAFVAFGFGWGNGANDLANGFATSVGSRTLTMKQAVLIAIVFDFLGAMLLGRVVTNTIANGVADINSFSANPEVYAYGMICACAAGTFWIAVASRLGVNVSGTHFIVASIVSFGLVWDGSEAIIWTERDRSGAAFPYKGVITIVVSWVFSPILTAACAAILFGVVRTLVLRRKNAYVLAFWTLPPIVFATTFINMYFIFSKGIKKQLTADKKQWTDDKSAWVSAVIAACAFVLTAVVIAPLLKRHCDSRFDSNGNMITQTPADIEGKGDINPEDGDKAVPVNQNNLQKWGSKAWKAATYGLNVDIHDVVKTSATVGAIHESAEVFEPRVEYAFMYLQVFSAICVIFAHGAGEVGYAAGPMSTILHVYREGKLSKGQVPSLWVIFFGAVALVVGLATYGYHTMRAMGVKLAKLTPTRGFAAELATALTVTVASQYGLPQSGSLCIVGAVVGVGIMEGRTGVNWKQFGLQVSCWVGSVIVVGLTTALLFSLGVYTPSAIDAKAILTYKTEIASINANMVKELNSTLYSFRDASTAGALTQLTDAEWIRLNTTFADAAKSVKAIADPAKVGTVRPAVYLSNLKQALATVQQYTVLTLGQNNVFNGSLTCNSNVTADIVANLPAMCKAPKLVTR</sequence>
<keyword evidence="9" id="KW-1185">Reference proteome</keyword>